<dbReference type="InterPro" id="IPR039786">
    <property type="entry name" value="EFR3"/>
</dbReference>
<accession>A0A077R269</accession>
<protein>
    <submittedName>
        <fullName evidence="3">Cellular morphogenesis-related protein</fullName>
    </submittedName>
</protein>
<comment type="similarity">
    <text evidence="1">Belongs to the EFR3 family.</text>
</comment>
<sequence>MCIPKSNHKKLVDDCYPAPKALPTSGPEYRPNSNELGRLTYYAENKPAKLTKVGNLLESKAQADARAAKGSGLAADKGKAGLMITLAITKNLLTECKSSLNYFIKPAQSIITAALDAAQPTPARPRDLEISSRAASSFYALATFLDPATTTVDDAFQHLLGSFAAMAVERSTNADPTLGEDAEQRNRTRLIGLGALAGAVASDSIYSSNSKHFLSLITPALVENAKANRVTLDWLRSESKKASEGEPSYSEFNISKKPLAIRRTRSISAHVAGEKGPSSEDVISAAIGTLRGLLRHADAIQVQSVVQNVIVWLDNKSALTIPAPSDGRHAVSQWENTDWCCWLAESLCSWTSLQYRFVVLDTLVDHLVENCEGKATTKHVSLIEMSRAILTGQLSLIGLSTSDTLSSLSALAVRRVYKDTRDSLLPPLVDCISGLGTHVYYADQINDIVEEIAARIAALQMPESASDAASVQANNLGSVHRGQQQDLNSHIQRQRLANAGPEQRDESIRVLLFCMQGVLRATHQSSGEIHESVNVKPNPGSASSGQHARGSETEKGKAAASGDAKIGLAHAGTRNRVAPSSILPTASLLASSNHAVRLAYAQTLTALFRDEFDREQLERESSVFAAIPIEEKVGDAIGVLHAVGAAVHVMCLSKSLSPTAQILSNLGKSPLELLPQLDRINADSGRPGSLASGVSGASAGESTAALPVDYVAVAQALEHLVTALPCSAALALTPMLIALDRDAGSRLVVNGAAVNTGLENQRRLSSRMVAARALAKLGETFDAPSVTSSAQNVLAQIPSLGVEPGPSPVGGLTLPSEVVPFSLVGGINAAGESSNSSSPSIDGNSVVDGLASSSKLQTATRLDSTVLKRFLERDWNVNIAVDEAFAGSNPYAQSSLPSALQQPSRRPSYTPMNGLGAASLVNGSNGSSASVNRPSRLSIQVPSTGVNDLREALGTASPILARHANGSSHDGALSAADLENRRAHRRESRLGPALGVSNGSNGKSAVAILDSLKVGEDEDASKLGPDSSLSAIKGSNAAVVPPYAL</sequence>
<dbReference type="PANTHER" id="PTHR47766">
    <property type="entry name" value="PROTEIN EFR3"/>
    <property type="match status" value="1"/>
</dbReference>
<evidence type="ECO:0000313" key="3">
    <source>
        <dbReference type="EMBL" id="CDI53001.1"/>
    </source>
</evidence>
<proteinExistence type="inferred from homology"/>
<feature type="compositionally biased region" description="Low complexity" evidence="2">
    <location>
        <begin position="892"/>
        <end position="904"/>
    </location>
</feature>
<evidence type="ECO:0000256" key="1">
    <source>
        <dbReference type="ARBA" id="ARBA00010216"/>
    </source>
</evidence>
<name>A0A077R269_9BASI</name>
<organism evidence="3">
    <name type="scientific">Melanopsichium pennsylvanicum 4</name>
    <dbReference type="NCBI Taxonomy" id="1398559"/>
    <lineage>
        <taxon>Eukaryota</taxon>
        <taxon>Fungi</taxon>
        <taxon>Dikarya</taxon>
        <taxon>Basidiomycota</taxon>
        <taxon>Ustilaginomycotina</taxon>
        <taxon>Ustilaginomycetes</taxon>
        <taxon>Ustilaginales</taxon>
        <taxon>Ustilaginaceae</taxon>
        <taxon>Melanopsichium</taxon>
    </lineage>
</organism>
<dbReference type="PANTHER" id="PTHR47766:SF1">
    <property type="entry name" value="PROTEIN EFR3"/>
    <property type="match status" value="1"/>
</dbReference>
<reference evidence="3" key="1">
    <citation type="journal article" date="2014" name="Genome Biol. Evol.">
        <title>Gene Loss Rather Than Gene Gain Is Associated with a Host Jump from Monocots to Dicots in the Smut Fungus Melanopsichium pennsylvanicum.</title>
        <authorList>
            <person name="Sharma R."/>
            <person name="Mishra B."/>
            <person name="Runge F."/>
            <person name="Thines M."/>
        </authorList>
    </citation>
    <scope>NUCLEOTIDE SEQUENCE</scope>
    <source>
        <strain evidence="3">4</strain>
    </source>
</reference>
<feature type="region of interest" description="Disordered" evidence="2">
    <location>
        <begin position="892"/>
        <end position="934"/>
    </location>
</feature>
<dbReference type="AlphaFoldDB" id="A0A077R269"/>
<evidence type="ECO:0000256" key="2">
    <source>
        <dbReference type="SAM" id="MobiDB-lite"/>
    </source>
</evidence>
<dbReference type="InterPro" id="IPR049150">
    <property type="entry name" value="EFR3_HEAT-like_rpt"/>
</dbReference>
<dbReference type="Pfam" id="PF21072">
    <property type="entry name" value="EFR3"/>
    <property type="match status" value="2"/>
</dbReference>
<dbReference type="EMBL" id="HG529563">
    <property type="protein sequence ID" value="CDI53001.1"/>
    <property type="molecule type" value="Genomic_DNA"/>
</dbReference>
<feature type="compositionally biased region" description="Low complexity" evidence="2">
    <location>
        <begin position="916"/>
        <end position="932"/>
    </location>
</feature>
<feature type="region of interest" description="Disordered" evidence="2">
    <location>
        <begin position="525"/>
        <end position="562"/>
    </location>
</feature>
<dbReference type="GO" id="GO:0072659">
    <property type="term" value="P:protein localization to plasma membrane"/>
    <property type="evidence" value="ECO:0007669"/>
    <property type="project" value="InterPro"/>
</dbReference>